<evidence type="ECO:0000313" key="3">
    <source>
        <dbReference type="Proteomes" id="UP001439008"/>
    </source>
</evidence>
<dbReference type="Proteomes" id="UP001439008">
    <property type="component" value="Unassembled WGS sequence"/>
</dbReference>
<organism evidence="2 3">
    <name type="scientific">Bonamia ostreae</name>
    <dbReference type="NCBI Taxonomy" id="126728"/>
    <lineage>
        <taxon>Eukaryota</taxon>
        <taxon>Sar</taxon>
        <taxon>Rhizaria</taxon>
        <taxon>Endomyxa</taxon>
        <taxon>Ascetosporea</taxon>
        <taxon>Haplosporida</taxon>
        <taxon>Bonamia</taxon>
    </lineage>
</organism>
<evidence type="ECO:0000313" key="2">
    <source>
        <dbReference type="EMBL" id="MES1921225.1"/>
    </source>
</evidence>
<dbReference type="InterPro" id="IPR015915">
    <property type="entry name" value="Kelch-typ_b-propeller"/>
</dbReference>
<feature type="compositionally biased region" description="Basic and acidic residues" evidence="1">
    <location>
        <begin position="14"/>
        <end position="29"/>
    </location>
</feature>
<dbReference type="EMBL" id="JBDODL010001167">
    <property type="protein sequence ID" value="MES1921225.1"/>
    <property type="molecule type" value="Genomic_DNA"/>
</dbReference>
<reference evidence="2 3" key="1">
    <citation type="journal article" date="2024" name="BMC Biol.">
        <title>Comparative genomics of Ascetosporea gives new insight into the evolutionary basis for animal parasitism in Rhizaria.</title>
        <authorList>
            <person name="Hiltunen Thoren M."/>
            <person name="Onut-Brannstrom I."/>
            <person name="Alfjorden A."/>
            <person name="Peckova H."/>
            <person name="Swords F."/>
            <person name="Hooper C."/>
            <person name="Holzer A.S."/>
            <person name="Bass D."/>
            <person name="Burki F."/>
        </authorList>
    </citation>
    <scope>NUCLEOTIDE SEQUENCE [LARGE SCALE GENOMIC DNA]</scope>
    <source>
        <strain evidence="2">20-A016</strain>
    </source>
</reference>
<name>A0ABV2ANI1_9EUKA</name>
<comment type="caution">
    <text evidence="2">The sequence shown here is derived from an EMBL/GenBank/DDBJ whole genome shotgun (WGS) entry which is preliminary data.</text>
</comment>
<protein>
    <submittedName>
        <fullName evidence="2">Kelch domain-containing protein 3</fullName>
    </submittedName>
</protein>
<dbReference type="Gene3D" id="2.120.10.80">
    <property type="entry name" value="Kelch-type beta propeller"/>
    <property type="match status" value="1"/>
</dbReference>
<keyword evidence="3" id="KW-1185">Reference proteome</keyword>
<sequence>MKIRTKQKNYSTPRKRDEKGKVARRVKSIEKGKFEPDEIADKIADQIADKISSRNVTAQHINQFLPKRPSSDVLIKNHLVQNTMTWNAETVSGKPPSARNCHSATVIGKKMFLTGGYGDHSNKETFIELIDLDLRSFFPL</sequence>
<evidence type="ECO:0000256" key="1">
    <source>
        <dbReference type="SAM" id="MobiDB-lite"/>
    </source>
</evidence>
<dbReference type="SUPFAM" id="SSF117281">
    <property type="entry name" value="Kelch motif"/>
    <property type="match status" value="1"/>
</dbReference>
<gene>
    <name evidence="2" type="primary">KLHDC3</name>
    <name evidence="2" type="ORF">MHBO_002785</name>
</gene>
<feature type="non-terminal residue" evidence="2">
    <location>
        <position position="140"/>
    </location>
</feature>
<proteinExistence type="predicted"/>
<feature type="region of interest" description="Disordered" evidence="1">
    <location>
        <begin position="1"/>
        <end position="29"/>
    </location>
</feature>
<accession>A0ABV2ANI1</accession>